<proteinExistence type="predicted"/>
<comment type="caution">
    <text evidence="2">The sequence shown here is derived from an EMBL/GenBank/DDBJ whole genome shotgun (WGS) entry which is preliminary data.</text>
</comment>
<sequence length="50" mass="5682">MDYHTMRAFADSWGLAFMCLVFVGVVAFVYLRPGSKRDAEEAARIPLQED</sequence>
<organism evidence="2 3">
    <name type="scientific">Zhengella mangrovi</name>
    <dbReference type="NCBI Taxonomy" id="1982044"/>
    <lineage>
        <taxon>Bacteria</taxon>
        <taxon>Pseudomonadati</taxon>
        <taxon>Pseudomonadota</taxon>
        <taxon>Alphaproteobacteria</taxon>
        <taxon>Hyphomicrobiales</taxon>
        <taxon>Notoacmeibacteraceae</taxon>
        <taxon>Zhengella</taxon>
    </lineage>
</organism>
<dbReference type="OrthoDB" id="9801588at2"/>
<accession>A0A2G1QLV9</accession>
<keyword evidence="1" id="KW-0812">Transmembrane</keyword>
<keyword evidence="3" id="KW-1185">Reference proteome</keyword>
<gene>
    <name evidence="2" type="ORF">CSC94_14380</name>
</gene>
<protein>
    <submittedName>
        <fullName evidence="2">CcoQ/FixQ family Cbb3-type cytochrome c oxidase assembly chaperone</fullName>
    </submittedName>
</protein>
<evidence type="ECO:0000313" key="3">
    <source>
        <dbReference type="Proteomes" id="UP000221168"/>
    </source>
</evidence>
<dbReference type="AlphaFoldDB" id="A0A2G1QLV9"/>
<dbReference type="Pfam" id="PF05545">
    <property type="entry name" value="FixQ"/>
    <property type="match status" value="1"/>
</dbReference>
<feature type="transmembrane region" description="Helical" evidence="1">
    <location>
        <begin position="12"/>
        <end position="31"/>
    </location>
</feature>
<evidence type="ECO:0000256" key="1">
    <source>
        <dbReference type="SAM" id="Phobius"/>
    </source>
</evidence>
<dbReference type="InterPro" id="IPR008621">
    <property type="entry name" value="Cbb3-typ_cyt_oxidase_comp"/>
</dbReference>
<dbReference type="RefSeq" id="WP_099307096.1">
    <property type="nucleotide sequence ID" value="NZ_PDVP01000008.1"/>
</dbReference>
<evidence type="ECO:0000313" key="2">
    <source>
        <dbReference type="EMBL" id="PHP66517.1"/>
    </source>
</evidence>
<dbReference type="Proteomes" id="UP000221168">
    <property type="component" value="Unassembled WGS sequence"/>
</dbReference>
<keyword evidence="1" id="KW-0472">Membrane</keyword>
<name>A0A2G1QLV9_9HYPH</name>
<dbReference type="EMBL" id="PDVP01000008">
    <property type="protein sequence ID" value="PHP66517.1"/>
    <property type="molecule type" value="Genomic_DNA"/>
</dbReference>
<dbReference type="CDD" id="cd01324">
    <property type="entry name" value="cbb3_Oxidase_CcoQ"/>
    <property type="match status" value="1"/>
</dbReference>
<keyword evidence="1" id="KW-1133">Transmembrane helix</keyword>
<reference evidence="2 3" key="1">
    <citation type="submission" date="2017-10" db="EMBL/GenBank/DDBJ databases">
        <title>Sedimentibacterium mangrovi gen. nov., sp. nov., a novel member of family Phyllobacteriacea isolated from mangrove sediment.</title>
        <authorList>
            <person name="Liao H."/>
            <person name="Tian Y."/>
        </authorList>
    </citation>
    <scope>NUCLEOTIDE SEQUENCE [LARGE SCALE GENOMIC DNA]</scope>
    <source>
        <strain evidence="2 3">X9-2-2</strain>
    </source>
</reference>